<dbReference type="PROSITE" id="PS51257">
    <property type="entry name" value="PROKAR_LIPOPROTEIN"/>
    <property type="match status" value="1"/>
</dbReference>
<dbReference type="PROSITE" id="PS00523">
    <property type="entry name" value="SULFATASE_1"/>
    <property type="match status" value="1"/>
</dbReference>
<evidence type="ECO:0000256" key="1">
    <source>
        <dbReference type="ARBA" id="ARBA00001913"/>
    </source>
</evidence>
<evidence type="ECO:0000259" key="7">
    <source>
        <dbReference type="Pfam" id="PF00884"/>
    </source>
</evidence>
<comment type="similarity">
    <text evidence="2">Belongs to the sulfatase family.</text>
</comment>
<evidence type="ECO:0000256" key="6">
    <source>
        <dbReference type="ARBA" id="ARBA00022837"/>
    </source>
</evidence>
<dbReference type="Pfam" id="PF00884">
    <property type="entry name" value="Sulfatase"/>
    <property type="match status" value="1"/>
</dbReference>
<dbReference type="Proteomes" id="UP000184609">
    <property type="component" value="Unassembled WGS sequence"/>
</dbReference>
<dbReference type="SUPFAM" id="SSF53649">
    <property type="entry name" value="Alkaline phosphatase-like"/>
    <property type="match status" value="1"/>
</dbReference>
<keyword evidence="3" id="KW-0479">Metal-binding</keyword>
<keyword evidence="4" id="KW-0732">Signal</keyword>
<accession>A0A1M7ZHB8</accession>
<dbReference type="Gene3D" id="3.30.1120.10">
    <property type="match status" value="1"/>
</dbReference>
<evidence type="ECO:0000313" key="8">
    <source>
        <dbReference type="EMBL" id="SHO64305.1"/>
    </source>
</evidence>
<dbReference type="CDD" id="cd16144">
    <property type="entry name" value="ARS_like"/>
    <property type="match status" value="1"/>
</dbReference>
<dbReference type="GO" id="GO:0004065">
    <property type="term" value="F:arylsulfatase activity"/>
    <property type="evidence" value="ECO:0007669"/>
    <property type="project" value="TreeGrafter"/>
</dbReference>
<dbReference type="InterPro" id="IPR017850">
    <property type="entry name" value="Alkaline_phosphatase_core_sf"/>
</dbReference>
<dbReference type="InterPro" id="IPR000917">
    <property type="entry name" value="Sulfatase_N"/>
</dbReference>
<name>A0A1M7ZHB8_9BACT</name>
<dbReference type="Gene3D" id="3.40.720.10">
    <property type="entry name" value="Alkaline Phosphatase, subunit A"/>
    <property type="match status" value="1"/>
</dbReference>
<evidence type="ECO:0000313" key="9">
    <source>
        <dbReference type="Proteomes" id="UP000184609"/>
    </source>
</evidence>
<dbReference type="PANTHER" id="PTHR42693">
    <property type="entry name" value="ARYLSULFATASE FAMILY MEMBER"/>
    <property type="match status" value="1"/>
</dbReference>
<dbReference type="GO" id="GO:0046872">
    <property type="term" value="F:metal ion binding"/>
    <property type="evidence" value="ECO:0007669"/>
    <property type="project" value="UniProtKB-KW"/>
</dbReference>
<dbReference type="InterPro" id="IPR050738">
    <property type="entry name" value="Sulfatase"/>
</dbReference>
<evidence type="ECO:0000256" key="4">
    <source>
        <dbReference type="ARBA" id="ARBA00022729"/>
    </source>
</evidence>
<comment type="cofactor">
    <cofactor evidence="1">
        <name>Ca(2+)</name>
        <dbReference type="ChEBI" id="CHEBI:29108"/>
    </cofactor>
</comment>
<dbReference type="AlphaFoldDB" id="A0A1M7ZHB8"/>
<dbReference type="STRING" id="1073327.SAMN04488108_3361"/>
<reference evidence="9" key="1">
    <citation type="submission" date="2016-12" db="EMBL/GenBank/DDBJ databases">
        <authorList>
            <person name="Varghese N."/>
            <person name="Submissions S."/>
        </authorList>
    </citation>
    <scope>NUCLEOTIDE SEQUENCE [LARGE SCALE GENOMIC DNA]</scope>
    <source>
        <strain evidence="9">DSM 25035</strain>
    </source>
</reference>
<dbReference type="EMBL" id="FRXN01000005">
    <property type="protein sequence ID" value="SHO64305.1"/>
    <property type="molecule type" value="Genomic_DNA"/>
</dbReference>
<protein>
    <submittedName>
        <fullName evidence="8">Arylsulfatase A</fullName>
    </submittedName>
</protein>
<organism evidence="8 9">
    <name type="scientific">Algoriphagus zhangzhouensis</name>
    <dbReference type="NCBI Taxonomy" id="1073327"/>
    <lineage>
        <taxon>Bacteria</taxon>
        <taxon>Pseudomonadati</taxon>
        <taxon>Bacteroidota</taxon>
        <taxon>Cytophagia</taxon>
        <taxon>Cytophagales</taxon>
        <taxon>Cyclobacteriaceae</taxon>
        <taxon>Algoriphagus</taxon>
    </lineage>
</organism>
<keyword evidence="5" id="KW-0378">Hydrolase</keyword>
<dbReference type="PROSITE" id="PS00149">
    <property type="entry name" value="SULFATASE_2"/>
    <property type="match status" value="1"/>
</dbReference>
<evidence type="ECO:0000256" key="5">
    <source>
        <dbReference type="ARBA" id="ARBA00022801"/>
    </source>
</evidence>
<feature type="domain" description="Sulfatase N-terminal" evidence="7">
    <location>
        <begin position="39"/>
        <end position="386"/>
    </location>
</feature>
<sequence length="540" mass="61238">MKYSIYILMNSFKPLYGLALSLILFSCNSEVEKVAPEKPNFLFIVVDDLGYSDLSVNGSKYYETPNIDDLANKGVNFVNGYATSAVCSPSRASLLTGKFTATHQVTDWIGAPVGEEWRKYGRFTKLLPPDYPHYLKDEYVTIPEALKTVGYKTFFAGKWHLGGEEQSSLPTNHGFDINKGGFHAGGPYTGGYFSPFNNPYLEDLPEEKGMTLSMKLAKETSQFIAENKESQFLAYLAFYAVHAPIQTSEEKWSKYRDKAEAMGIEEEGFEMERLFPIRKKQDNPVYAGLIEQVDEAVGSVLQTLREQGLDQNTIVIFTSDNGGVASGDNYSTNSLGLRGGKGYQWEGGTKVPYFVYIPWMGEKGQIIQTPVTGADFFPTILEYAGVQMDENEIDGKSLVPLLNGEEMDSRPLYWHYPHYGNQGGEPNSTIQRDGMKLIHYWEDDRVELYDLRKDVGETNDLSVEFSQVAEQLDNELLQWLKSENAFYPVKDPTFSQDSLGMKLKSYREVLKPRLEKARKEMLDKNWKPNEDWWGSKVEKQ</sequence>
<gene>
    <name evidence="8" type="ORF">SAMN04488108_3361</name>
</gene>
<dbReference type="InterPro" id="IPR024607">
    <property type="entry name" value="Sulfatase_CS"/>
</dbReference>
<keyword evidence="6" id="KW-0106">Calcium</keyword>
<proteinExistence type="inferred from homology"/>
<dbReference type="RefSeq" id="WP_244547796.1">
    <property type="nucleotide sequence ID" value="NZ_FRXN01000005.1"/>
</dbReference>
<dbReference type="PANTHER" id="PTHR42693:SF42">
    <property type="entry name" value="ARYLSULFATASE G"/>
    <property type="match status" value="1"/>
</dbReference>
<evidence type="ECO:0000256" key="2">
    <source>
        <dbReference type="ARBA" id="ARBA00008779"/>
    </source>
</evidence>
<keyword evidence="9" id="KW-1185">Reference proteome</keyword>
<evidence type="ECO:0000256" key="3">
    <source>
        <dbReference type="ARBA" id="ARBA00022723"/>
    </source>
</evidence>